<gene>
    <name evidence="1" type="ORF">SAMN04488121_1161</name>
</gene>
<dbReference type="AlphaFoldDB" id="A0A1G8DV95"/>
<organism evidence="1 2">
    <name type="scientific">Chitinophaga filiformis</name>
    <name type="common">Myxococcus filiformis</name>
    <name type="synonym">Flexibacter filiformis</name>
    <dbReference type="NCBI Taxonomy" id="104663"/>
    <lineage>
        <taxon>Bacteria</taxon>
        <taxon>Pseudomonadati</taxon>
        <taxon>Bacteroidota</taxon>
        <taxon>Chitinophagia</taxon>
        <taxon>Chitinophagales</taxon>
        <taxon>Chitinophagaceae</taxon>
        <taxon>Chitinophaga</taxon>
    </lineage>
</organism>
<sequence length="40" mass="4421">MLYVRLRFGRGSVEVASSSLNLPFLKGGLREDEAISKPNI</sequence>
<proteinExistence type="predicted"/>
<evidence type="ECO:0000313" key="1">
    <source>
        <dbReference type="EMBL" id="SDH61587.1"/>
    </source>
</evidence>
<dbReference type="STRING" id="104663.SAMN04488121_1161"/>
<dbReference type="EMBL" id="FNBN01000016">
    <property type="protein sequence ID" value="SDH61587.1"/>
    <property type="molecule type" value="Genomic_DNA"/>
</dbReference>
<protein>
    <submittedName>
        <fullName evidence="1">Uncharacterized protein</fullName>
    </submittedName>
</protein>
<name>A0A1G8DV95_CHIFI</name>
<reference evidence="1 2" key="1">
    <citation type="submission" date="2016-10" db="EMBL/GenBank/DDBJ databases">
        <authorList>
            <person name="de Groot N.N."/>
        </authorList>
    </citation>
    <scope>NUCLEOTIDE SEQUENCE [LARGE SCALE GENOMIC DNA]</scope>
    <source>
        <strain evidence="1 2">DSM 527</strain>
    </source>
</reference>
<evidence type="ECO:0000313" key="2">
    <source>
        <dbReference type="Proteomes" id="UP000199045"/>
    </source>
</evidence>
<accession>A0A1G8DV95</accession>
<dbReference type="Proteomes" id="UP000199045">
    <property type="component" value="Unassembled WGS sequence"/>
</dbReference>